<name>A0A6A5SFK8_9PLEO</name>
<dbReference type="EMBL" id="ML976081">
    <property type="protein sequence ID" value="KAF1939435.1"/>
    <property type="molecule type" value="Genomic_DNA"/>
</dbReference>
<reference evidence="2" key="1">
    <citation type="journal article" date="2020" name="Stud. Mycol.">
        <title>101 Dothideomycetes genomes: a test case for predicting lifestyles and emergence of pathogens.</title>
        <authorList>
            <person name="Haridas S."/>
            <person name="Albert R."/>
            <person name="Binder M."/>
            <person name="Bloem J."/>
            <person name="Labutti K."/>
            <person name="Salamov A."/>
            <person name="Andreopoulos B."/>
            <person name="Baker S."/>
            <person name="Barry K."/>
            <person name="Bills G."/>
            <person name="Bluhm B."/>
            <person name="Cannon C."/>
            <person name="Castanera R."/>
            <person name="Culley D."/>
            <person name="Daum C."/>
            <person name="Ezra D."/>
            <person name="Gonzalez J."/>
            <person name="Henrissat B."/>
            <person name="Kuo A."/>
            <person name="Liang C."/>
            <person name="Lipzen A."/>
            <person name="Lutzoni F."/>
            <person name="Magnuson J."/>
            <person name="Mondo S."/>
            <person name="Nolan M."/>
            <person name="Ohm R."/>
            <person name="Pangilinan J."/>
            <person name="Park H.-J."/>
            <person name="Ramirez L."/>
            <person name="Alfaro M."/>
            <person name="Sun H."/>
            <person name="Tritt A."/>
            <person name="Yoshinaga Y."/>
            <person name="Zwiers L.-H."/>
            <person name="Turgeon B."/>
            <person name="Goodwin S."/>
            <person name="Spatafora J."/>
            <person name="Crous P."/>
            <person name="Grigoriev I."/>
        </authorList>
    </citation>
    <scope>NUCLEOTIDE SEQUENCE</scope>
    <source>
        <strain evidence="2">CBS 161.51</strain>
    </source>
</reference>
<feature type="compositionally biased region" description="Basic residues" evidence="1">
    <location>
        <begin position="33"/>
        <end position="42"/>
    </location>
</feature>
<evidence type="ECO:0000313" key="2">
    <source>
        <dbReference type="EMBL" id="KAF1939435.1"/>
    </source>
</evidence>
<dbReference type="Proteomes" id="UP000800038">
    <property type="component" value="Unassembled WGS sequence"/>
</dbReference>
<dbReference type="OrthoDB" id="8062037at2759"/>
<feature type="region of interest" description="Disordered" evidence="1">
    <location>
        <begin position="1"/>
        <end position="48"/>
    </location>
</feature>
<proteinExistence type="predicted"/>
<sequence>MSSHRAHPSAGRSQTADSNSDSDPYIGSEPPLRSRRGSRIPRHLYPSPASPIYTRIIRLEGQILSLLSILRFHLRYACFYLDKSLDLLRLTPLPMYFAAIEELVSRELRWSVKVARPTHANQRSGRTALACR</sequence>
<evidence type="ECO:0000256" key="1">
    <source>
        <dbReference type="SAM" id="MobiDB-lite"/>
    </source>
</evidence>
<gene>
    <name evidence="2" type="ORF">EJ02DRAFT_256864</name>
</gene>
<keyword evidence="3" id="KW-1185">Reference proteome</keyword>
<evidence type="ECO:0000313" key="3">
    <source>
        <dbReference type="Proteomes" id="UP000800038"/>
    </source>
</evidence>
<protein>
    <submittedName>
        <fullName evidence="2">Uncharacterized protein</fullName>
    </submittedName>
</protein>
<feature type="compositionally biased region" description="Polar residues" evidence="1">
    <location>
        <begin position="11"/>
        <end position="22"/>
    </location>
</feature>
<dbReference type="AlphaFoldDB" id="A0A6A5SFK8"/>
<accession>A0A6A5SFK8</accession>
<organism evidence="2 3">
    <name type="scientific">Clathrospora elynae</name>
    <dbReference type="NCBI Taxonomy" id="706981"/>
    <lineage>
        <taxon>Eukaryota</taxon>
        <taxon>Fungi</taxon>
        <taxon>Dikarya</taxon>
        <taxon>Ascomycota</taxon>
        <taxon>Pezizomycotina</taxon>
        <taxon>Dothideomycetes</taxon>
        <taxon>Pleosporomycetidae</taxon>
        <taxon>Pleosporales</taxon>
        <taxon>Diademaceae</taxon>
        <taxon>Clathrospora</taxon>
    </lineage>
</organism>